<dbReference type="InterPro" id="IPR014016">
    <property type="entry name" value="UvrD-like_ATP-bd"/>
</dbReference>
<name>A0A396ACW7_9FIRM</name>
<feature type="domain" description="UvrD-like helicase ATP-binding" evidence="6">
    <location>
        <begin position="1"/>
        <end position="245"/>
    </location>
</feature>
<dbReference type="Gene3D" id="3.40.50.300">
    <property type="entry name" value="P-loop containing nucleotide triphosphate hydrolases"/>
    <property type="match status" value="1"/>
</dbReference>
<dbReference type="Proteomes" id="UP000266391">
    <property type="component" value="Unassembled WGS sequence"/>
</dbReference>
<evidence type="ECO:0000256" key="3">
    <source>
        <dbReference type="ARBA" id="ARBA00022806"/>
    </source>
</evidence>
<proteinExistence type="predicted"/>
<evidence type="ECO:0000259" key="6">
    <source>
        <dbReference type="PROSITE" id="PS51198"/>
    </source>
</evidence>
<evidence type="ECO:0000313" key="8">
    <source>
        <dbReference type="Proteomes" id="UP000266391"/>
    </source>
</evidence>
<organism evidence="7 8">
    <name type="scientific">Roseburia inulinivorans</name>
    <dbReference type="NCBI Taxonomy" id="360807"/>
    <lineage>
        <taxon>Bacteria</taxon>
        <taxon>Bacillati</taxon>
        <taxon>Bacillota</taxon>
        <taxon>Clostridia</taxon>
        <taxon>Lachnospirales</taxon>
        <taxon>Lachnospiraceae</taxon>
        <taxon>Roseburia</taxon>
    </lineage>
</organism>
<gene>
    <name evidence="7" type="ORF">DW813_10555</name>
</gene>
<dbReference type="GO" id="GO:0043138">
    <property type="term" value="F:3'-5' DNA helicase activity"/>
    <property type="evidence" value="ECO:0007669"/>
    <property type="project" value="TreeGrafter"/>
</dbReference>
<dbReference type="GO" id="GO:0005524">
    <property type="term" value="F:ATP binding"/>
    <property type="evidence" value="ECO:0007669"/>
    <property type="project" value="UniProtKB-UniRule"/>
</dbReference>
<keyword evidence="4 5" id="KW-0067">ATP-binding</keyword>
<dbReference type="SUPFAM" id="SSF52540">
    <property type="entry name" value="P-loop containing nucleoside triphosphate hydrolases"/>
    <property type="match status" value="1"/>
</dbReference>
<dbReference type="AlphaFoldDB" id="A0A396ACW7"/>
<dbReference type="InterPro" id="IPR000212">
    <property type="entry name" value="DNA_helicase_UvrD/REP"/>
</dbReference>
<evidence type="ECO:0000256" key="2">
    <source>
        <dbReference type="ARBA" id="ARBA00022801"/>
    </source>
</evidence>
<reference evidence="7 8" key="1">
    <citation type="submission" date="2018-08" db="EMBL/GenBank/DDBJ databases">
        <title>A genome reference for cultivated species of the human gut microbiota.</title>
        <authorList>
            <person name="Zou Y."/>
            <person name="Xue W."/>
            <person name="Luo G."/>
        </authorList>
    </citation>
    <scope>NUCLEOTIDE SEQUENCE [LARGE SCALE GENOMIC DNA]</scope>
    <source>
        <strain evidence="7 8">AM32-8LB</strain>
    </source>
</reference>
<evidence type="ECO:0000256" key="4">
    <source>
        <dbReference type="ARBA" id="ARBA00022840"/>
    </source>
</evidence>
<protein>
    <submittedName>
        <fullName evidence="7">ATP-dependent helicase</fullName>
    </submittedName>
</protein>
<dbReference type="GO" id="GO:0003677">
    <property type="term" value="F:DNA binding"/>
    <property type="evidence" value="ECO:0007669"/>
    <property type="project" value="InterPro"/>
</dbReference>
<dbReference type="GO" id="GO:0016787">
    <property type="term" value="F:hydrolase activity"/>
    <property type="evidence" value="ECO:0007669"/>
    <property type="project" value="UniProtKB-UniRule"/>
</dbReference>
<feature type="binding site" evidence="5">
    <location>
        <begin position="14"/>
        <end position="21"/>
    </location>
    <ligand>
        <name>ATP</name>
        <dbReference type="ChEBI" id="CHEBI:30616"/>
    </ligand>
</feature>
<evidence type="ECO:0000256" key="1">
    <source>
        <dbReference type="ARBA" id="ARBA00022741"/>
    </source>
</evidence>
<keyword evidence="2 5" id="KW-0378">Hydrolase</keyword>
<comment type="caution">
    <text evidence="7">The sequence shown here is derived from an EMBL/GenBank/DDBJ whole genome shotgun (WGS) entry which is preliminary data.</text>
</comment>
<keyword evidence="1 5" id="KW-0547">Nucleotide-binding</keyword>
<dbReference type="Pfam" id="PF00580">
    <property type="entry name" value="UvrD-helicase"/>
    <property type="match status" value="1"/>
</dbReference>
<accession>A0A396ACW7</accession>
<evidence type="ECO:0000256" key="5">
    <source>
        <dbReference type="PROSITE-ProRule" id="PRU00560"/>
    </source>
</evidence>
<evidence type="ECO:0000313" key="7">
    <source>
        <dbReference type="EMBL" id="RHD02961.1"/>
    </source>
</evidence>
<dbReference type="RefSeq" id="WP_118093145.1">
    <property type="nucleotide sequence ID" value="NZ_QSIQ01000015.1"/>
</dbReference>
<dbReference type="GO" id="GO:0000725">
    <property type="term" value="P:recombinational repair"/>
    <property type="evidence" value="ECO:0007669"/>
    <property type="project" value="TreeGrafter"/>
</dbReference>
<dbReference type="PANTHER" id="PTHR11070:SF3">
    <property type="entry name" value="DNA 3'-5' HELICASE"/>
    <property type="match status" value="1"/>
</dbReference>
<dbReference type="InterPro" id="IPR027417">
    <property type="entry name" value="P-loop_NTPase"/>
</dbReference>
<keyword evidence="3 5" id="KW-0347">Helicase</keyword>
<dbReference type="EMBL" id="QSIQ01000015">
    <property type="protein sequence ID" value="RHD02961.1"/>
    <property type="molecule type" value="Genomic_DNA"/>
</dbReference>
<dbReference type="PANTHER" id="PTHR11070">
    <property type="entry name" value="UVRD / RECB / PCRA DNA HELICASE FAMILY MEMBER"/>
    <property type="match status" value="1"/>
</dbReference>
<dbReference type="GO" id="GO:0005829">
    <property type="term" value="C:cytosol"/>
    <property type="evidence" value="ECO:0007669"/>
    <property type="project" value="TreeGrafter"/>
</dbReference>
<dbReference type="PROSITE" id="PS51198">
    <property type="entry name" value="UVRD_HELICASE_ATP_BIND"/>
    <property type="match status" value="1"/>
</dbReference>
<sequence length="588" mass="68684">MADAIVENLFLVNAPAGSGKTTWIRKNVRKYLLQNPNDNVLCITYTNRAAEELGKDVDSNRVYFGTIHSFINDFIGSFFSHESILELYWEVYKNQIVERIENISQNGNWAESNMRYIEKYGGLTPEIVRSNITMISYNQAPFNSLYRGALGHDDLISFTRLAVERFPVIKKKISDKYQVVFIDEYQDTATDVLQIFYSSMIGKKSKLYLLGDKMQQIYRNYNGEFETYFNIFNKSINLSVNYRTTPKIVSILNKIYNDECYKQTAYEKNKDENMDFLPEVRIVTDIEKNVSELMEQYKDSLILYLSNKSRFYNIGVGELYDAYSGMEKYSFGKKYNAVDVLTKEEIRENDALLSFLFTVNIIVDYFTKEFYGEVFRIICKAGTYFNCEEFSIRKHIDKHLVKDKLDDIVALYNELSTTVDDFLSLCVEKKYIREEFYSAVVEENDYQLVKNVKVQEVKVLADYMSDPKISTQHGVKGESHDTVVFVADNSRSNPVVHMSKFFEMWSNIDITLSEFDAFYYIYSQMLNQIENKIGMKCSQLKADTYISVASIIDEELQAFTKKMKQIHITFSCLKLKWISILERRMLLT</sequence>